<comment type="subcellular location">
    <subcellularLocation>
        <location evidence="4">Nucleus</location>
        <location evidence="4">Nucleolus</location>
    </subcellularLocation>
</comment>
<dbReference type="GO" id="GO:0016433">
    <property type="term" value="F:rRNA (adenine) methyltransferase activity"/>
    <property type="evidence" value="ECO:0007669"/>
    <property type="project" value="UniProtKB-UniRule"/>
</dbReference>
<dbReference type="Pfam" id="PF11968">
    <property type="entry name" value="Bmt2"/>
    <property type="match status" value="1"/>
</dbReference>
<protein>
    <recommendedName>
        <fullName evidence="4">25S rRNA adenine-N(1) methyltransferase</fullName>
        <ecNumber evidence="4">2.1.1.-</ecNumber>
    </recommendedName>
</protein>
<dbReference type="PANTHER" id="PTHR21008:SF1">
    <property type="entry name" value="25S RRNA (ADENINE(2142)-N(1))-METHYLTRANSFERASE"/>
    <property type="match status" value="1"/>
</dbReference>
<dbReference type="OMA" id="FHRTSKW"/>
<evidence type="ECO:0000256" key="4">
    <source>
        <dbReference type="HAMAP-Rule" id="MF_03044"/>
    </source>
</evidence>
<proteinExistence type="inferred from homology"/>
<keyword evidence="6" id="KW-1185">Reference proteome</keyword>
<dbReference type="InterPro" id="IPR021867">
    <property type="entry name" value="Bmt2/SAMTOR"/>
</dbReference>
<keyword evidence="2 4" id="KW-0808">Transferase</keyword>
<sequence>MRAKKRSKRTDDKVKVTPTSQLIARYHALEKRLARETDAIVRAQLKAEQEELGGLATYQDSSLQGSDKTKGGQTAKWSVKQLIELQGKISMRVLDVGAIEGTAYAKQSTWLDVTYLDLNPRADHVIKGDFLTFPPETDKQEDKFDMICLSLVINFVGDIKARADMVRRAHRLLRDNGLLFIVLPLPCLENSRYLNSPRFEAILATLGFARIRQHDSAKLTHWLFRRTQAGNTTAWPRREVRAGAKRNNFVLIV</sequence>
<dbReference type="SUPFAM" id="SSF53335">
    <property type="entry name" value="S-adenosyl-L-methionine-dependent methyltransferases"/>
    <property type="match status" value="1"/>
</dbReference>
<dbReference type="HOGENOM" id="CLU_041583_1_0_1"/>
<comment type="caution">
    <text evidence="5">The sequence shown here is derived from an EMBL/GenBank/DDBJ whole genome shotgun (WGS) entry which is preliminary data.</text>
</comment>
<keyword evidence="4" id="KW-0539">Nucleus</keyword>
<evidence type="ECO:0000256" key="3">
    <source>
        <dbReference type="ARBA" id="ARBA00022691"/>
    </source>
</evidence>
<dbReference type="RefSeq" id="XP_014569842.1">
    <property type="nucleotide sequence ID" value="XM_014714356.1"/>
</dbReference>
<organism evidence="5 6">
    <name type="scientific">Mixia osmundae (strain CBS 9802 / IAM 14324 / JCM 22182 / KY 12970)</name>
    <dbReference type="NCBI Taxonomy" id="764103"/>
    <lineage>
        <taxon>Eukaryota</taxon>
        <taxon>Fungi</taxon>
        <taxon>Dikarya</taxon>
        <taxon>Basidiomycota</taxon>
        <taxon>Pucciniomycotina</taxon>
        <taxon>Mixiomycetes</taxon>
        <taxon>Mixiales</taxon>
        <taxon>Mixiaceae</taxon>
        <taxon>Mixia</taxon>
    </lineage>
</organism>
<dbReference type="HAMAP" id="MF_03044">
    <property type="entry name" value="BMT2"/>
    <property type="match status" value="1"/>
</dbReference>
<keyword evidence="3 4" id="KW-0949">S-adenosyl-L-methionine</keyword>
<dbReference type="InParanoid" id="G7DXI5"/>
<feature type="binding site" evidence="4">
    <location>
        <position position="97"/>
    </location>
    <ligand>
        <name>S-adenosyl-L-methionine</name>
        <dbReference type="ChEBI" id="CHEBI:59789"/>
    </ligand>
</feature>
<dbReference type="EMBL" id="BABT02000061">
    <property type="protein sequence ID" value="GAA95295.1"/>
    <property type="molecule type" value="Genomic_DNA"/>
</dbReference>
<dbReference type="EC" id="2.1.1.-" evidence="4"/>
<evidence type="ECO:0000256" key="2">
    <source>
        <dbReference type="ARBA" id="ARBA00022679"/>
    </source>
</evidence>
<reference evidence="5 6" key="2">
    <citation type="journal article" date="2012" name="Open Biol.">
        <title>Characteristics of nucleosomes and linker DNA regions on the genome of the basidiomycete Mixia osmundae revealed by mono- and dinucleosome mapping.</title>
        <authorList>
            <person name="Nishida H."/>
            <person name="Kondo S."/>
            <person name="Matsumoto T."/>
            <person name="Suzuki Y."/>
            <person name="Yoshikawa H."/>
            <person name="Taylor T.D."/>
            <person name="Sugiyama J."/>
        </authorList>
    </citation>
    <scope>NUCLEOTIDE SEQUENCE [LARGE SCALE GENOMIC DNA]</scope>
    <source>
        <strain evidence="6">CBS 9802 / IAM 14324 / JCM 22182 / KY 12970</strain>
    </source>
</reference>
<comment type="similarity">
    <text evidence="4">Belongs to the BMT2 family.</text>
</comment>
<gene>
    <name evidence="5" type="primary">Mo01951</name>
    <name evidence="5" type="ORF">E5Q_01951</name>
</gene>
<comment type="function">
    <text evidence="4">S-adenosyl-L-methionine-dependent methyltransferase that specifically methylates the N(1) position of an adenine present in helix 65 in 25S rRNA.</text>
</comment>
<dbReference type="PANTHER" id="PTHR21008">
    <property type="entry name" value="S-ADENOSYLMETHIONINE SENSOR UPSTREAM OF MTORC1-RELATED"/>
    <property type="match status" value="1"/>
</dbReference>
<evidence type="ECO:0000313" key="5">
    <source>
        <dbReference type="EMBL" id="GAA95295.1"/>
    </source>
</evidence>
<dbReference type="Gene3D" id="3.40.50.150">
    <property type="entry name" value="Vaccinia Virus protein VP39"/>
    <property type="match status" value="1"/>
</dbReference>
<dbReference type="InterPro" id="IPR029063">
    <property type="entry name" value="SAM-dependent_MTases_sf"/>
</dbReference>
<feature type="binding site" evidence="4">
    <location>
        <position position="117"/>
    </location>
    <ligand>
        <name>S-adenosyl-L-methionine</name>
        <dbReference type="ChEBI" id="CHEBI:59789"/>
    </ligand>
</feature>
<evidence type="ECO:0000256" key="1">
    <source>
        <dbReference type="ARBA" id="ARBA00022603"/>
    </source>
</evidence>
<dbReference type="Proteomes" id="UP000009131">
    <property type="component" value="Unassembled WGS sequence"/>
</dbReference>
<dbReference type="FunCoup" id="G7DXI5">
    <property type="interactions" value="60"/>
</dbReference>
<keyword evidence="1 4" id="KW-0489">Methyltransferase</keyword>
<dbReference type="eggNOG" id="ENOG502R82D">
    <property type="taxonomic scope" value="Eukaryota"/>
</dbReference>
<accession>G7DXI5</accession>
<evidence type="ECO:0000313" key="6">
    <source>
        <dbReference type="Proteomes" id="UP000009131"/>
    </source>
</evidence>
<name>G7DXI5_MIXOS</name>
<dbReference type="OrthoDB" id="5954793at2759"/>
<dbReference type="GO" id="GO:0005730">
    <property type="term" value="C:nucleolus"/>
    <property type="evidence" value="ECO:0007669"/>
    <property type="project" value="UniProtKB-SubCell"/>
</dbReference>
<dbReference type="CDD" id="cd02440">
    <property type="entry name" value="AdoMet_MTases"/>
    <property type="match status" value="1"/>
</dbReference>
<reference evidence="5 6" key="1">
    <citation type="journal article" date="2011" name="J. Gen. Appl. Microbiol.">
        <title>Draft genome sequencing of the enigmatic basidiomycete Mixia osmundae.</title>
        <authorList>
            <person name="Nishida H."/>
            <person name="Nagatsuka Y."/>
            <person name="Sugiyama J."/>
        </authorList>
    </citation>
    <scope>NUCLEOTIDE SEQUENCE [LARGE SCALE GENOMIC DNA]</scope>
    <source>
        <strain evidence="6">CBS 9802 / IAM 14324 / JCM 22182 / KY 12970</strain>
    </source>
</reference>
<dbReference type="STRING" id="764103.G7DXI5"/>
<dbReference type="AlphaFoldDB" id="G7DXI5"/>